<organism evidence="2 3">
    <name type="scientific">Deinococcus irradiatisoli</name>
    <dbReference type="NCBI Taxonomy" id="2202254"/>
    <lineage>
        <taxon>Bacteria</taxon>
        <taxon>Thermotogati</taxon>
        <taxon>Deinococcota</taxon>
        <taxon>Deinococci</taxon>
        <taxon>Deinococcales</taxon>
        <taxon>Deinococcaceae</taxon>
        <taxon>Deinococcus</taxon>
    </lineage>
</organism>
<dbReference type="EMBL" id="CP029494">
    <property type="protein sequence ID" value="AWN22700.1"/>
    <property type="molecule type" value="Genomic_DNA"/>
</dbReference>
<evidence type="ECO:0000313" key="2">
    <source>
        <dbReference type="EMBL" id="AWN22700.1"/>
    </source>
</evidence>
<dbReference type="Proteomes" id="UP000245368">
    <property type="component" value="Chromosome"/>
</dbReference>
<feature type="domain" description="DUF1990" evidence="1">
    <location>
        <begin position="102"/>
        <end position="195"/>
    </location>
</feature>
<dbReference type="Pfam" id="PF09348">
    <property type="entry name" value="DUF1990"/>
    <property type="match status" value="1"/>
</dbReference>
<gene>
    <name evidence="2" type="ORF">DKM44_05170</name>
</gene>
<evidence type="ECO:0000313" key="3">
    <source>
        <dbReference type="Proteomes" id="UP000245368"/>
    </source>
</evidence>
<proteinExistence type="predicted"/>
<evidence type="ECO:0000259" key="1">
    <source>
        <dbReference type="Pfam" id="PF09348"/>
    </source>
</evidence>
<reference evidence="2 3" key="1">
    <citation type="submission" date="2018-05" db="EMBL/GenBank/DDBJ databases">
        <title>Complete Genome Sequence of Deinococcus sp. strain 17bor-2.</title>
        <authorList>
            <person name="Srinivasan S."/>
        </authorList>
    </citation>
    <scope>NUCLEOTIDE SEQUENCE [LARGE SCALE GENOMIC DNA]</scope>
    <source>
        <strain evidence="2 3">17bor-2</strain>
    </source>
</reference>
<dbReference type="InterPro" id="IPR018960">
    <property type="entry name" value="DUF1990"/>
</dbReference>
<sequence length="219" mass="24920">MNRSAAPAHTESSASPARRSVNWRWPLGLALVLPVAYQTRFLRFPVDGWRLTQVEDGVGPLTYRSYWLDIRGSTLTPESVVTDVLQRLPEHLPSALAHFRRVRPGLEPTRTGDRFTILMFGLRRARVEVVERSPRHFRLQTLRQHSESGWVEFTCDLEGDVVRITVKSLVRSSSWGDRLAYLFGVAFLQRLTWESGIRSAWKAAGGTKVAHGTLTEEWP</sequence>
<accession>A0A2Z3JH59</accession>
<dbReference type="KEGG" id="dez:DKM44_05170"/>
<dbReference type="AlphaFoldDB" id="A0A2Z3JH59"/>
<protein>
    <recommendedName>
        <fullName evidence="1">DUF1990 domain-containing protein</fullName>
    </recommendedName>
</protein>
<name>A0A2Z3JH59_9DEIO</name>
<keyword evidence="3" id="KW-1185">Reference proteome</keyword>
<dbReference type="OrthoDB" id="4193407at2"/>